<dbReference type="Pfam" id="PF11011">
    <property type="entry name" value="DUF2849"/>
    <property type="match status" value="1"/>
</dbReference>
<feature type="region of interest" description="Disordered" evidence="1">
    <location>
        <begin position="68"/>
        <end position="100"/>
    </location>
</feature>
<name>A0A975ENU6_9RHOB</name>
<evidence type="ECO:0000313" key="3">
    <source>
        <dbReference type="Proteomes" id="UP000665026"/>
    </source>
</evidence>
<dbReference type="AlphaFoldDB" id="A0A975ENU6"/>
<sequence>MPRAFTPKVITANHLLEGDVIYMTDAGAWTRNLAEAALLTDEADADLRLIEAQQQKDVTVGAYLADAKAGTDGRPEPTHFREEFRRTGPSNYFHGKQAEA</sequence>
<proteinExistence type="predicted"/>
<dbReference type="InterPro" id="IPR021270">
    <property type="entry name" value="DUF2849"/>
</dbReference>
<dbReference type="Proteomes" id="UP000665026">
    <property type="component" value="Chromosome"/>
</dbReference>
<dbReference type="RefSeq" id="WP_209356210.1">
    <property type="nucleotide sequence ID" value="NZ_CP060010.1"/>
</dbReference>
<reference evidence="2" key="1">
    <citation type="submission" date="2020-07" db="EMBL/GenBank/DDBJ databases">
        <title>Genome sequences of bacteria associated with the marine, planktonic diatom Thalassiosira profunda strain ECT2AJA-044.</title>
        <authorList>
            <person name="Gargas C.B."/>
            <person name="Roberts W.R."/>
            <person name="Alverson A.J."/>
        </authorList>
    </citation>
    <scope>NUCLEOTIDE SEQUENCE</scope>
    <source>
        <strain evidence="2">ECT2AJA-044</strain>
    </source>
</reference>
<organism evidence="2 3">
    <name type="scientific">Cognatishimia activa</name>
    <dbReference type="NCBI Taxonomy" id="1715691"/>
    <lineage>
        <taxon>Bacteria</taxon>
        <taxon>Pseudomonadati</taxon>
        <taxon>Pseudomonadota</taxon>
        <taxon>Alphaproteobacteria</taxon>
        <taxon>Rhodobacterales</taxon>
        <taxon>Paracoccaceae</taxon>
        <taxon>Cognatishimia</taxon>
    </lineage>
</organism>
<accession>A0A975ENU6</accession>
<evidence type="ECO:0000313" key="2">
    <source>
        <dbReference type="EMBL" id="QTN35506.1"/>
    </source>
</evidence>
<dbReference type="KEGG" id="cact:HZ995_13630"/>
<feature type="compositionally biased region" description="Basic and acidic residues" evidence="1">
    <location>
        <begin position="69"/>
        <end position="86"/>
    </location>
</feature>
<dbReference type="EMBL" id="CP060010">
    <property type="protein sequence ID" value="QTN35506.1"/>
    <property type="molecule type" value="Genomic_DNA"/>
</dbReference>
<protein>
    <submittedName>
        <fullName evidence="2">DUF2849 domain-containing protein</fullName>
    </submittedName>
</protein>
<evidence type="ECO:0000256" key="1">
    <source>
        <dbReference type="SAM" id="MobiDB-lite"/>
    </source>
</evidence>
<gene>
    <name evidence="2" type="ORF">HZ995_13630</name>
</gene>